<dbReference type="EMBL" id="UINC01003172">
    <property type="protein sequence ID" value="SVA03969.1"/>
    <property type="molecule type" value="Genomic_DNA"/>
</dbReference>
<proteinExistence type="predicted"/>
<name>A0A381SKJ3_9ZZZZ</name>
<accession>A0A381SKJ3</accession>
<gene>
    <name evidence="1" type="ORF">METZ01_LOCUS56823</name>
</gene>
<reference evidence="1" key="1">
    <citation type="submission" date="2018-05" db="EMBL/GenBank/DDBJ databases">
        <authorList>
            <person name="Lanie J.A."/>
            <person name="Ng W.-L."/>
            <person name="Kazmierczak K.M."/>
            <person name="Andrzejewski T.M."/>
            <person name="Davidsen T.M."/>
            <person name="Wayne K.J."/>
            <person name="Tettelin H."/>
            <person name="Glass J.I."/>
            <person name="Rusch D."/>
            <person name="Podicherti R."/>
            <person name="Tsui H.-C.T."/>
            <person name="Winkler M.E."/>
        </authorList>
    </citation>
    <scope>NUCLEOTIDE SEQUENCE</scope>
</reference>
<evidence type="ECO:0000313" key="1">
    <source>
        <dbReference type="EMBL" id="SVA03969.1"/>
    </source>
</evidence>
<protein>
    <recommendedName>
        <fullName evidence="2">Outer membrane protein beta-barrel domain-containing protein</fullName>
    </recommendedName>
</protein>
<dbReference type="AlphaFoldDB" id="A0A381SKJ3"/>
<organism evidence="1">
    <name type="scientific">marine metagenome</name>
    <dbReference type="NCBI Taxonomy" id="408172"/>
    <lineage>
        <taxon>unclassified sequences</taxon>
        <taxon>metagenomes</taxon>
        <taxon>ecological metagenomes</taxon>
    </lineage>
</organism>
<evidence type="ECO:0008006" key="2">
    <source>
        <dbReference type="Google" id="ProtNLM"/>
    </source>
</evidence>
<sequence>MARPKLLIILALVLCSNTEAEGQFWERFTLRESFSASRGRSRPAAFAVLLPGDTTPSYSIATGLRVDLGFGSVGEKVDIGPYVEYRLITNIRRPQNVFSVGLSADWATRDEEAQQQRWSAVMRMRVNYKNDLERATKSVQTNFNFTPVARDRGTGLANLFLPNVPTQFGSAVEFTYSPSIGLEHEGVVRALNESKIGSVVRLVSGVKAEMLPLPSALARRLELNIEYSYVYDVKDYKAPDQLNRGHQLVRADMNVWFVRTDAGRLAGVSLKYTNGESPSAGFRPQRVMEFTFSLKF</sequence>